<feature type="domain" description="Pyrrolo-quinoline quinone repeat" evidence="1">
    <location>
        <begin position="14"/>
        <end position="80"/>
    </location>
</feature>
<name>A0A5C1AJC7_9BACT</name>
<evidence type="ECO:0000313" key="2">
    <source>
        <dbReference type="EMBL" id="QEL19569.1"/>
    </source>
</evidence>
<gene>
    <name evidence="2" type="ORF">PX52LOC_06645</name>
</gene>
<keyword evidence="3" id="KW-1185">Reference proteome</keyword>
<dbReference type="Pfam" id="PF13360">
    <property type="entry name" value="PQQ_2"/>
    <property type="match status" value="1"/>
</dbReference>
<evidence type="ECO:0000259" key="1">
    <source>
        <dbReference type="Pfam" id="PF13360"/>
    </source>
</evidence>
<evidence type="ECO:0000313" key="3">
    <source>
        <dbReference type="Proteomes" id="UP000324974"/>
    </source>
</evidence>
<dbReference type="Proteomes" id="UP000324974">
    <property type="component" value="Chromosome"/>
</dbReference>
<protein>
    <submittedName>
        <fullName evidence="2">Pyrrolo-quinoline quinone</fullName>
    </submittedName>
</protein>
<proteinExistence type="predicted"/>
<dbReference type="AlphaFoldDB" id="A0A5C1AJC7"/>
<organism evidence="2 3">
    <name type="scientific">Limnoglobus roseus</name>
    <dbReference type="NCBI Taxonomy" id="2598579"/>
    <lineage>
        <taxon>Bacteria</taxon>
        <taxon>Pseudomonadati</taxon>
        <taxon>Planctomycetota</taxon>
        <taxon>Planctomycetia</taxon>
        <taxon>Gemmatales</taxon>
        <taxon>Gemmataceae</taxon>
        <taxon>Limnoglobus</taxon>
    </lineage>
</organism>
<dbReference type="KEGG" id="lrs:PX52LOC_06645"/>
<dbReference type="EMBL" id="CP042425">
    <property type="protein sequence ID" value="QEL19569.1"/>
    <property type="molecule type" value="Genomic_DNA"/>
</dbReference>
<accession>A0A5C1AJC7</accession>
<dbReference type="InterPro" id="IPR011047">
    <property type="entry name" value="Quinoprotein_ADH-like_sf"/>
</dbReference>
<dbReference type="InterPro" id="IPR002372">
    <property type="entry name" value="PQQ_rpt_dom"/>
</dbReference>
<reference evidence="3" key="1">
    <citation type="submission" date="2019-08" db="EMBL/GenBank/DDBJ databases">
        <title>Limnoglobus roseus gen. nov., sp. nov., a novel freshwater planctomycete with a giant genome from the family Gemmataceae.</title>
        <authorList>
            <person name="Kulichevskaya I.S."/>
            <person name="Naumoff D.G."/>
            <person name="Miroshnikov K."/>
            <person name="Ivanova A."/>
            <person name="Philippov D.A."/>
            <person name="Hakobyan A."/>
            <person name="Rijpstra I.C."/>
            <person name="Sinninghe Damste J.S."/>
            <person name="Liesack W."/>
            <person name="Dedysh S.N."/>
        </authorList>
    </citation>
    <scope>NUCLEOTIDE SEQUENCE [LARGE SCALE GENOMIC DNA]</scope>
    <source>
        <strain evidence="3">PX52</strain>
    </source>
</reference>
<dbReference type="RefSeq" id="WP_168219346.1">
    <property type="nucleotide sequence ID" value="NZ_CP042425.1"/>
</dbReference>
<dbReference type="InterPro" id="IPR015943">
    <property type="entry name" value="WD40/YVTN_repeat-like_dom_sf"/>
</dbReference>
<dbReference type="Gene3D" id="2.130.10.10">
    <property type="entry name" value="YVTN repeat-like/Quinoprotein amine dehydrogenase"/>
    <property type="match status" value="1"/>
</dbReference>
<sequence>MRHLDQLIFVGLNGYAVALDRDTGAIVWSCDEMKSGYVTLLLDGDQLIVSTNGYLYCLDPLTGRVLWNNRMAGYGGGTPTSLVSVRGQTSQTFLQQAAAAIAAQQVAHHQAAGPGAAGS</sequence>
<dbReference type="SUPFAM" id="SSF50998">
    <property type="entry name" value="Quinoprotein alcohol dehydrogenase-like"/>
    <property type="match status" value="1"/>
</dbReference>